<comment type="catalytic activity">
    <reaction evidence="1">
        <text>ATP + protein L-histidine = ADP + protein N-phospho-L-histidine.</text>
        <dbReference type="EC" id="2.7.13.3"/>
    </reaction>
</comment>
<keyword evidence="4 11" id="KW-0808">Transferase</keyword>
<feature type="coiled-coil region" evidence="7">
    <location>
        <begin position="257"/>
        <end position="284"/>
    </location>
</feature>
<keyword evidence="8" id="KW-1133">Transmembrane helix</keyword>
<feature type="domain" description="Histidine kinase" evidence="9">
    <location>
        <begin position="349"/>
        <end position="563"/>
    </location>
</feature>
<dbReference type="SUPFAM" id="SSF52172">
    <property type="entry name" value="CheY-like"/>
    <property type="match status" value="1"/>
</dbReference>
<dbReference type="GO" id="GO:0000155">
    <property type="term" value="F:phosphorelay sensor kinase activity"/>
    <property type="evidence" value="ECO:0007669"/>
    <property type="project" value="InterPro"/>
</dbReference>
<dbReference type="GO" id="GO:0005886">
    <property type="term" value="C:plasma membrane"/>
    <property type="evidence" value="ECO:0007669"/>
    <property type="project" value="TreeGrafter"/>
</dbReference>
<dbReference type="GO" id="GO:0009927">
    <property type="term" value="F:histidine phosphotransfer kinase activity"/>
    <property type="evidence" value="ECO:0007669"/>
    <property type="project" value="TreeGrafter"/>
</dbReference>
<evidence type="ECO:0000259" key="9">
    <source>
        <dbReference type="PROSITE" id="PS50109"/>
    </source>
</evidence>
<proteinExistence type="predicted"/>
<dbReference type="InterPro" id="IPR036641">
    <property type="entry name" value="HPT_dom_sf"/>
</dbReference>
<evidence type="ECO:0000256" key="1">
    <source>
        <dbReference type="ARBA" id="ARBA00000085"/>
    </source>
</evidence>
<dbReference type="EC" id="2.7.13.3" evidence="2"/>
<dbReference type="InterPro" id="IPR003594">
    <property type="entry name" value="HATPase_dom"/>
</dbReference>
<dbReference type="PRINTS" id="PR00344">
    <property type="entry name" value="BCTRLSENSOR"/>
</dbReference>
<dbReference type="SMART" id="SM00388">
    <property type="entry name" value="HisKA"/>
    <property type="match status" value="1"/>
</dbReference>
<evidence type="ECO:0000259" key="10">
    <source>
        <dbReference type="PROSITE" id="PS50110"/>
    </source>
</evidence>
<sequence length="849" mass="97221">MNGHSLTFMKQNTSFKIACGYFLLICLLLGSIYYIYHQTTSLTRMSGNEQTLAERRKVTHQLVSRLFETENIGQAVHFGRWEAYRKYVQSMSDVQQTISALDTLFTDSLQKARLDTLSSLLTGKQENMKRLVLALEHNSAPQIYQHQISLLVKSQDTVIQKPHITRQIIQKDKSYTVKEPKKNFFQRLASAFHKPEADTTSVKQTVQILETDTIHQEFNARDTLAHILDSIESSMKLYNSRRRQRINAQAERLWYTSLELNNRVTQLLESIEKEEQQRLEEESRKAYLVRKQAALTTGLIATAAILLAIVFFVIVWRDITKSNHYRRELEKAKKRAEDLLVSREKLMLTVTHDIKAPVGSIMGYTELLVPHVRENRPKNYLDNIRSSSEHLLSLVGSLLDYHKLEAHKMDLHPVSFNPDELFHTIAQSFLPMAEKKGLELQCETSPETRRTYTGDAFRIRQIVDNLLSNALKFTQQGHILLRAKMHGRQLCITVRDTGCGMTAEEQQMIFKEFTRLSSAQGEEGVGLGLSITLKLVQLLQGEIHLESTPGKGSSFLITLPLQPTQNSQAPAEDSPVPLESPERPLRILLIDDDRIQMQLTQAMLQQIQPEKTAWEIVSCRTPEEVFRRIEQHRFDLLFTDIQMPSMNGFDVLKNIRSLNPHAHAQLPVVAITARNDMQEAFFRKHGFATCLYKPFNQKDLAQAIRKALGDVRPEVKEEPEKAEAEPSSASPVIDLAPLTEFAGDDRNAAREILNTFLQETLLHAEAFKKAYEQKEKTEICRIAHKLLPTFTLVGAPCIKALQTLEQRRDEQEWNDADNVPAQEVIESFHLVVRALKEKNGSEPTRKREY</sequence>
<dbReference type="FunFam" id="1.10.287.130:FF:000120">
    <property type="entry name" value="RteA, two-component system histidine kinase, with response regulator receiver domain"/>
    <property type="match status" value="1"/>
</dbReference>
<dbReference type="Gene3D" id="1.10.287.130">
    <property type="match status" value="1"/>
</dbReference>
<dbReference type="Gene3D" id="3.40.50.2300">
    <property type="match status" value="1"/>
</dbReference>
<dbReference type="InterPro" id="IPR036097">
    <property type="entry name" value="HisK_dim/P_sf"/>
</dbReference>
<accession>A0A6N2ZIH1</accession>
<dbReference type="Pfam" id="PF02518">
    <property type="entry name" value="HATPase_c"/>
    <property type="match status" value="1"/>
</dbReference>
<dbReference type="AlphaFoldDB" id="A0A6N2ZIH1"/>
<dbReference type="Pfam" id="PF00512">
    <property type="entry name" value="HisKA"/>
    <property type="match status" value="1"/>
</dbReference>
<dbReference type="SMART" id="SM00387">
    <property type="entry name" value="HATPase_c"/>
    <property type="match status" value="1"/>
</dbReference>
<name>A0A6N2ZIH1_9BACT</name>
<dbReference type="SMART" id="SM00448">
    <property type="entry name" value="REC"/>
    <property type="match status" value="1"/>
</dbReference>
<dbReference type="Gene3D" id="3.30.565.10">
    <property type="entry name" value="Histidine kinase-like ATPase, C-terminal domain"/>
    <property type="match status" value="1"/>
</dbReference>
<feature type="domain" description="Response regulatory" evidence="10">
    <location>
        <begin position="586"/>
        <end position="708"/>
    </location>
</feature>
<dbReference type="Gene3D" id="1.20.120.160">
    <property type="entry name" value="HPT domain"/>
    <property type="match status" value="1"/>
</dbReference>
<evidence type="ECO:0000256" key="3">
    <source>
        <dbReference type="ARBA" id="ARBA00022553"/>
    </source>
</evidence>
<evidence type="ECO:0000256" key="6">
    <source>
        <dbReference type="PROSITE-ProRule" id="PRU00169"/>
    </source>
</evidence>
<dbReference type="PROSITE" id="PS50110">
    <property type="entry name" value="RESPONSE_REGULATORY"/>
    <property type="match status" value="1"/>
</dbReference>
<feature type="transmembrane region" description="Helical" evidence="8">
    <location>
        <begin position="15"/>
        <end position="36"/>
    </location>
</feature>
<evidence type="ECO:0000256" key="4">
    <source>
        <dbReference type="ARBA" id="ARBA00022679"/>
    </source>
</evidence>
<dbReference type="SUPFAM" id="SSF47384">
    <property type="entry name" value="Homodimeric domain of signal transducing histidine kinase"/>
    <property type="match status" value="1"/>
</dbReference>
<evidence type="ECO:0000256" key="5">
    <source>
        <dbReference type="ARBA" id="ARBA00022777"/>
    </source>
</evidence>
<keyword evidence="7" id="KW-0175">Coiled coil</keyword>
<dbReference type="InterPro" id="IPR001789">
    <property type="entry name" value="Sig_transdc_resp-reg_receiver"/>
</dbReference>
<dbReference type="CDD" id="cd16922">
    <property type="entry name" value="HATPase_EvgS-ArcB-TorS-like"/>
    <property type="match status" value="1"/>
</dbReference>
<dbReference type="FunFam" id="3.30.565.10:FF:000010">
    <property type="entry name" value="Sensor histidine kinase RcsC"/>
    <property type="match status" value="1"/>
</dbReference>
<dbReference type="PANTHER" id="PTHR43047:SF72">
    <property type="entry name" value="OSMOSENSING HISTIDINE PROTEIN KINASE SLN1"/>
    <property type="match status" value="1"/>
</dbReference>
<organism evidence="11">
    <name type="scientific">Paraprevotella clara</name>
    <dbReference type="NCBI Taxonomy" id="454154"/>
    <lineage>
        <taxon>Bacteria</taxon>
        <taxon>Pseudomonadati</taxon>
        <taxon>Bacteroidota</taxon>
        <taxon>Bacteroidia</taxon>
        <taxon>Bacteroidales</taxon>
        <taxon>Prevotellaceae</taxon>
        <taxon>Paraprevotella</taxon>
    </lineage>
</organism>
<dbReference type="Pfam" id="PF00072">
    <property type="entry name" value="Response_reg"/>
    <property type="match status" value="1"/>
</dbReference>
<feature type="transmembrane region" description="Helical" evidence="8">
    <location>
        <begin position="293"/>
        <end position="316"/>
    </location>
</feature>
<dbReference type="PROSITE" id="PS50109">
    <property type="entry name" value="HIS_KIN"/>
    <property type="match status" value="1"/>
</dbReference>
<dbReference type="InterPro" id="IPR005467">
    <property type="entry name" value="His_kinase_dom"/>
</dbReference>
<protein>
    <recommendedName>
        <fullName evidence="2">histidine kinase</fullName>
        <ecNumber evidence="2">2.7.13.3</ecNumber>
    </recommendedName>
</protein>
<dbReference type="CDD" id="cd17546">
    <property type="entry name" value="REC_hyHK_CKI1_RcsC-like"/>
    <property type="match status" value="1"/>
</dbReference>
<reference evidence="11" key="1">
    <citation type="submission" date="2019-11" db="EMBL/GenBank/DDBJ databases">
        <authorList>
            <person name="Feng L."/>
        </authorList>
    </citation>
    <scope>NUCLEOTIDE SEQUENCE</scope>
    <source>
        <strain evidence="11">PclaraLFYP37</strain>
    </source>
</reference>
<feature type="modified residue" description="4-aspartylphosphate" evidence="6">
    <location>
        <position position="640"/>
    </location>
</feature>
<evidence type="ECO:0000256" key="8">
    <source>
        <dbReference type="SAM" id="Phobius"/>
    </source>
</evidence>
<evidence type="ECO:0000256" key="7">
    <source>
        <dbReference type="SAM" id="Coils"/>
    </source>
</evidence>
<evidence type="ECO:0000256" key="2">
    <source>
        <dbReference type="ARBA" id="ARBA00012438"/>
    </source>
</evidence>
<keyword evidence="3 6" id="KW-0597">Phosphoprotein</keyword>
<dbReference type="EMBL" id="CACRUT010000006">
    <property type="protein sequence ID" value="VYT79081.1"/>
    <property type="molecule type" value="Genomic_DNA"/>
</dbReference>
<gene>
    <name evidence="11" type="primary">evgS_3</name>
    <name evidence="11" type="ORF">PCLFYP37_01127</name>
</gene>
<dbReference type="InterPro" id="IPR004358">
    <property type="entry name" value="Sig_transdc_His_kin-like_C"/>
</dbReference>
<dbReference type="SUPFAM" id="SSF55874">
    <property type="entry name" value="ATPase domain of HSP90 chaperone/DNA topoisomerase II/histidine kinase"/>
    <property type="match status" value="1"/>
</dbReference>
<dbReference type="InterPro" id="IPR011006">
    <property type="entry name" value="CheY-like_superfamily"/>
</dbReference>
<keyword evidence="8" id="KW-0472">Membrane</keyword>
<evidence type="ECO:0000313" key="11">
    <source>
        <dbReference type="EMBL" id="VYT79081.1"/>
    </source>
</evidence>
<dbReference type="InterPro" id="IPR003661">
    <property type="entry name" value="HisK_dim/P_dom"/>
</dbReference>
<keyword evidence="8" id="KW-0812">Transmembrane</keyword>
<dbReference type="PANTHER" id="PTHR43047">
    <property type="entry name" value="TWO-COMPONENT HISTIDINE PROTEIN KINASE"/>
    <property type="match status" value="1"/>
</dbReference>
<dbReference type="CDD" id="cd00082">
    <property type="entry name" value="HisKA"/>
    <property type="match status" value="1"/>
</dbReference>
<feature type="coiled-coil region" evidence="7">
    <location>
        <begin position="322"/>
        <end position="349"/>
    </location>
</feature>
<keyword evidence="5" id="KW-0418">Kinase</keyword>
<dbReference type="InterPro" id="IPR036890">
    <property type="entry name" value="HATPase_C_sf"/>
</dbReference>
<dbReference type="SUPFAM" id="SSF47226">
    <property type="entry name" value="Histidine-containing phosphotransfer domain, HPT domain"/>
    <property type="match status" value="1"/>
</dbReference>